<dbReference type="PANTHER" id="PTHR36840">
    <property type="entry name" value="BLL5714 PROTEIN"/>
    <property type="match status" value="1"/>
</dbReference>
<dbReference type="EMBL" id="JACCCQ010000001">
    <property type="protein sequence ID" value="NYF59900.1"/>
    <property type="molecule type" value="Genomic_DNA"/>
</dbReference>
<feature type="transmembrane region" description="Helical" evidence="1">
    <location>
        <begin position="153"/>
        <end position="170"/>
    </location>
</feature>
<feature type="transmembrane region" description="Helical" evidence="1">
    <location>
        <begin position="292"/>
        <end position="309"/>
    </location>
</feature>
<keyword evidence="1" id="KW-0812">Transmembrane</keyword>
<keyword evidence="1" id="KW-0472">Membrane</keyword>
<evidence type="ECO:0000313" key="3">
    <source>
        <dbReference type="Proteomes" id="UP000631553"/>
    </source>
</evidence>
<sequence length="378" mass="39971">MTRFELLFDLVYVFAVTRVTDYMADAHTLEGVAQGLLLLALLWWTWAGYAWLGNQARADQALLRAGMSVAMAALFVVDLTIPEAWHDKPGGLNGPLVLLAAYLVVRCVHLTVYSAAAAGDAGLRRQLAITWIPTLAGAALLLVGVLLGGWRQTVLFAVALLVDWGVVFITSRRGNWRVHSASHWSERHDLFVILAIGESILAIGIGAADQPISGPLLVAAVLGVAVAIGLWWLYFDLVAPAAEQRLEQARGQARTTLAVEAYSYAHFPIIAGIVLAALGVEGVLAHASGHGALGWFYAAALCGGAALYLGGHLLFKNRMGYGVHVGRLVTAAVLLGWLPAAAALPSLVALAVVVGILAALIAGETVRYADVRRALGRG</sequence>
<dbReference type="RefSeq" id="WP_218896224.1">
    <property type="nucleotide sequence ID" value="NZ_JACCCQ010000001.1"/>
</dbReference>
<reference evidence="2 3" key="1">
    <citation type="submission" date="2020-07" db="EMBL/GenBank/DDBJ databases">
        <title>Sequencing the genomes of 1000 actinobacteria strains.</title>
        <authorList>
            <person name="Klenk H.-P."/>
        </authorList>
    </citation>
    <scope>NUCLEOTIDE SEQUENCE [LARGE SCALE GENOMIC DNA]</scope>
    <source>
        <strain evidence="2 3">DSM 43814</strain>
    </source>
</reference>
<evidence type="ECO:0000313" key="2">
    <source>
        <dbReference type="EMBL" id="NYF59900.1"/>
    </source>
</evidence>
<comment type="caution">
    <text evidence="2">The sequence shown here is derived from an EMBL/GenBank/DDBJ whole genome shotgun (WGS) entry which is preliminary data.</text>
</comment>
<feature type="transmembrane region" description="Helical" evidence="1">
    <location>
        <begin position="32"/>
        <end position="52"/>
    </location>
</feature>
<dbReference type="PANTHER" id="PTHR36840:SF1">
    <property type="entry name" value="BLL5714 PROTEIN"/>
    <property type="match status" value="1"/>
</dbReference>
<dbReference type="Pfam" id="PF06772">
    <property type="entry name" value="LtrA"/>
    <property type="match status" value="1"/>
</dbReference>
<gene>
    <name evidence="2" type="ORF">HDA35_005731</name>
</gene>
<feature type="transmembrane region" description="Helical" evidence="1">
    <location>
        <begin position="128"/>
        <end position="147"/>
    </location>
</feature>
<keyword evidence="1" id="KW-1133">Transmembrane helix</keyword>
<dbReference type="Proteomes" id="UP000631553">
    <property type="component" value="Unassembled WGS sequence"/>
</dbReference>
<accession>A0ABX2RTN4</accession>
<proteinExistence type="predicted"/>
<feature type="transmembrane region" description="Helical" evidence="1">
    <location>
        <begin position="190"/>
        <end position="208"/>
    </location>
</feature>
<feature type="transmembrane region" description="Helical" evidence="1">
    <location>
        <begin position="256"/>
        <end position="280"/>
    </location>
</feature>
<feature type="transmembrane region" description="Helical" evidence="1">
    <location>
        <begin position="214"/>
        <end position="235"/>
    </location>
</feature>
<feature type="transmembrane region" description="Helical" evidence="1">
    <location>
        <begin position="321"/>
        <end position="338"/>
    </location>
</feature>
<keyword evidence="3" id="KW-1185">Reference proteome</keyword>
<evidence type="ECO:0000256" key="1">
    <source>
        <dbReference type="SAM" id="Phobius"/>
    </source>
</evidence>
<feature type="transmembrane region" description="Helical" evidence="1">
    <location>
        <begin position="344"/>
        <end position="363"/>
    </location>
</feature>
<feature type="transmembrane region" description="Helical" evidence="1">
    <location>
        <begin position="61"/>
        <end position="81"/>
    </location>
</feature>
<protein>
    <submittedName>
        <fullName evidence="2">Low temperature requirement protein LtrA</fullName>
    </submittedName>
</protein>
<name>A0ABX2RTN4_9ACTN</name>
<dbReference type="InterPro" id="IPR010640">
    <property type="entry name" value="Low_temperature_requirement_A"/>
</dbReference>
<feature type="transmembrane region" description="Helical" evidence="1">
    <location>
        <begin position="96"/>
        <end position="116"/>
    </location>
</feature>
<organism evidence="2 3">
    <name type="scientific">Micromonospora purpureochromogenes</name>
    <dbReference type="NCBI Taxonomy" id="47872"/>
    <lineage>
        <taxon>Bacteria</taxon>
        <taxon>Bacillati</taxon>
        <taxon>Actinomycetota</taxon>
        <taxon>Actinomycetes</taxon>
        <taxon>Micromonosporales</taxon>
        <taxon>Micromonosporaceae</taxon>
        <taxon>Micromonospora</taxon>
    </lineage>
</organism>